<comment type="caution">
    <text evidence="2">The sequence shown here is derived from an EMBL/GenBank/DDBJ whole genome shotgun (WGS) entry which is preliminary data.</text>
</comment>
<accession>A0ABN3VMC5</accession>
<evidence type="ECO:0008006" key="4">
    <source>
        <dbReference type="Google" id="ProtNLM"/>
    </source>
</evidence>
<name>A0ABN3VMC5_9PSEU</name>
<organism evidence="2 3">
    <name type="scientific">Saccharopolyspora taberi</name>
    <dbReference type="NCBI Taxonomy" id="60895"/>
    <lineage>
        <taxon>Bacteria</taxon>
        <taxon>Bacillati</taxon>
        <taxon>Actinomycetota</taxon>
        <taxon>Actinomycetes</taxon>
        <taxon>Pseudonocardiales</taxon>
        <taxon>Pseudonocardiaceae</taxon>
        <taxon>Saccharopolyspora</taxon>
    </lineage>
</organism>
<evidence type="ECO:0000313" key="2">
    <source>
        <dbReference type="EMBL" id="GAA2814909.1"/>
    </source>
</evidence>
<sequence>MRLLSDLGRRFVPLLVVRVLDDRGGLRFVRDRELVHRDHAEDHERDEQQAPRPASRHVRPHEPEYTP</sequence>
<keyword evidence="3" id="KW-1185">Reference proteome</keyword>
<feature type="region of interest" description="Disordered" evidence="1">
    <location>
        <begin position="32"/>
        <end position="67"/>
    </location>
</feature>
<dbReference type="EMBL" id="BAAAUX010000029">
    <property type="protein sequence ID" value="GAA2814909.1"/>
    <property type="molecule type" value="Genomic_DNA"/>
</dbReference>
<feature type="compositionally biased region" description="Basic and acidic residues" evidence="1">
    <location>
        <begin position="32"/>
        <end position="49"/>
    </location>
</feature>
<reference evidence="2 3" key="1">
    <citation type="journal article" date="2019" name="Int. J. Syst. Evol. Microbiol.">
        <title>The Global Catalogue of Microorganisms (GCM) 10K type strain sequencing project: providing services to taxonomists for standard genome sequencing and annotation.</title>
        <authorList>
            <consortium name="The Broad Institute Genomics Platform"/>
            <consortium name="The Broad Institute Genome Sequencing Center for Infectious Disease"/>
            <person name="Wu L."/>
            <person name="Ma J."/>
        </authorList>
    </citation>
    <scope>NUCLEOTIDE SEQUENCE [LARGE SCALE GENOMIC DNA]</scope>
    <source>
        <strain evidence="2 3">JCM 9383</strain>
    </source>
</reference>
<evidence type="ECO:0000313" key="3">
    <source>
        <dbReference type="Proteomes" id="UP001500979"/>
    </source>
</evidence>
<dbReference type="Proteomes" id="UP001500979">
    <property type="component" value="Unassembled WGS sequence"/>
</dbReference>
<evidence type="ECO:0000256" key="1">
    <source>
        <dbReference type="SAM" id="MobiDB-lite"/>
    </source>
</evidence>
<gene>
    <name evidence="2" type="ORF">GCM10010470_57920</name>
</gene>
<proteinExistence type="predicted"/>
<protein>
    <recommendedName>
        <fullName evidence="4">Secreted protein</fullName>
    </recommendedName>
</protein>